<dbReference type="PANTHER" id="PTHR11496">
    <property type="entry name" value="ALCOHOL DEHYDROGENASE"/>
    <property type="match status" value="1"/>
</dbReference>
<dbReference type="CDD" id="cd08192">
    <property type="entry name" value="MAR-like"/>
    <property type="match status" value="1"/>
</dbReference>
<evidence type="ECO:0000259" key="3">
    <source>
        <dbReference type="Pfam" id="PF25137"/>
    </source>
</evidence>
<dbReference type="InterPro" id="IPR001670">
    <property type="entry name" value="ADH_Fe/GldA"/>
</dbReference>
<dbReference type="InterPro" id="IPR039697">
    <property type="entry name" value="Alcohol_dehydrogenase_Fe"/>
</dbReference>
<organism evidence="4 5">
    <name type="scientific">Sporothrix bragantina</name>
    <dbReference type="NCBI Taxonomy" id="671064"/>
    <lineage>
        <taxon>Eukaryota</taxon>
        <taxon>Fungi</taxon>
        <taxon>Dikarya</taxon>
        <taxon>Ascomycota</taxon>
        <taxon>Pezizomycotina</taxon>
        <taxon>Sordariomycetes</taxon>
        <taxon>Sordariomycetidae</taxon>
        <taxon>Ophiostomatales</taxon>
        <taxon>Ophiostomataceae</taxon>
        <taxon>Sporothrix</taxon>
    </lineage>
</organism>
<dbReference type="Proteomes" id="UP001642406">
    <property type="component" value="Unassembled WGS sequence"/>
</dbReference>
<comment type="caution">
    <text evidence="4">The sequence shown here is derived from an EMBL/GenBank/DDBJ whole genome shotgun (WGS) entry which is preliminary data.</text>
</comment>
<evidence type="ECO:0000313" key="4">
    <source>
        <dbReference type="EMBL" id="CAK7222025.1"/>
    </source>
</evidence>
<evidence type="ECO:0008006" key="6">
    <source>
        <dbReference type="Google" id="ProtNLM"/>
    </source>
</evidence>
<keyword evidence="5" id="KW-1185">Reference proteome</keyword>
<dbReference type="InterPro" id="IPR056798">
    <property type="entry name" value="ADH_Fe_C"/>
</dbReference>
<dbReference type="PROSITE" id="PS00060">
    <property type="entry name" value="ADH_IRON_2"/>
    <property type="match status" value="1"/>
</dbReference>
<sequence>MPDSVTPLDPPSGVYEPQPLRKMFYGQDAVKEHLLACLPSSTSRAVIITGPTLADKTPLVKAVEALLGPARHAGTFSGIRQHAPVDTVEDAVAIAVADARTDVVISIGGGSPIDAAKTVSFRFHEKHGRFLTHVAIPTTLSAAECTDVGGTTMHDGVKQGVRHPALAPAYILYDPVFARHTPPALFMSTGVRALDHAMELQYHPAATVLPCKAVARAAIATLVERLPQYKHDPTNADVVLALFLAAYGSLGFFGNKMTGGLGLSHTIGYAIGSPYGIPHGVTSCLTLGHVVALKARLVPSDAHNIALTLPCFGAGATRTDNGTDTGNDAADAAEVGRRILALVDALGLATTLTHYGVSRDQLDIICDRALGSWMPGEQKGEGDTAIRQAVRELVSGLF</sequence>
<keyword evidence="1" id="KW-0560">Oxidoreductase</keyword>
<feature type="domain" description="Alcohol dehydrogenase iron-type/glycerol dehydrogenase GldA" evidence="2">
    <location>
        <begin position="22"/>
        <end position="175"/>
    </location>
</feature>
<dbReference type="InterPro" id="IPR018211">
    <property type="entry name" value="ADH_Fe_CS"/>
</dbReference>
<dbReference type="PANTHER" id="PTHR11496:SF97">
    <property type="entry name" value="ALCOHOL DEHYDROGENASE IRON-TYPE_GLYCEROL DEHYDROGENASE GLDA DOMAIN-CONTAINING PROTEIN"/>
    <property type="match status" value="1"/>
</dbReference>
<feature type="domain" description="Fe-containing alcohol dehydrogenase-like C-terminal" evidence="3">
    <location>
        <begin position="187"/>
        <end position="370"/>
    </location>
</feature>
<dbReference type="Pfam" id="PF25137">
    <property type="entry name" value="ADH_Fe_C"/>
    <property type="match status" value="1"/>
</dbReference>
<accession>A0ABP0BQU6</accession>
<evidence type="ECO:0000313" key="5">
    <source>
        <dbReference type="Proteomes" id="UP001642406"/>
    </source>
</evidence>
<evidence type="ECO:0000256" key="1">
    <source>
        <dbReference type="ARBA" id="ARBA00023002"/>
    </source>
</evidence>
<dbReference type="Gene3D" id="1.20.1090.10">
    <property type="entry name" value="Dehydroquinate synthase-like - alpha domain"/>
    <property type="match status" value="1"/>
</dbReference>
<gene>
    <name evidence="4" type="ORF">SBRCBS47491_004727</name>
</gene>
<dbReference type="SUPFAM" id="SSF56796">
    <property type="entry name" value="Dehydroquinate synthase-like"/>
    <property type="match status" value="1"/>
</dbReference>
<dbReference type="Pfam" id="PF00465">
    <property type="entry name" value="Fe-ADH"/>
    <property type="match status" value="1"/>
</dbReference>
<protein>
    <recommendedName>
        <fullName evidence="6">Alcohol dehydrogenase iron-type/glycerol dehydrogenase GldA domain-containing protein</fullName>
    </recommendedName>
</protein>
<dbReference type="EMBL" id="CAWUHC010000037">
    <property type="protein sequence ID" value="CAK7222025.1"/>
    <property type="molecule type" value="Genomic_DNA"/>
</dbReference>
<evidence type="ECO:0000259" key="2">
    <source>
        <dbReference type="Pfam" id="PF00465"/>
    </source>
</evidence>
<proteinExistence type="predicted"/>
<dbReference type="Gene3D" id="3.40.50.1970">
    <property type="match status" value="1"/>
</dbReference>
<name>A0ABP0BQU6_9PEZI</name>
<reference evidence="4 5" key="1">
    <citation type="submission" date="2024-01" db="EMBL/GenBank/DDBJ databases">
        <authorList>
            <person name="Allen C."/>
            <person name="Tagirdzhanova G."/>
        </authorList>
    </citation>
    <scope>NUCLEOTIDE SEQUENCE [LARGE SCALE GENOMIC DNA]</scope>
</reference>